<reference evidence="1 2" key="1">
    <citation type="submission" date="2012-12" db="EMBL/GenBank/DDBJ databases">
        <title>Genome Assembly of Photobacterium sp. AK15.</title>
        <authorList>
            <person name="Khatri I."/>
            <person name="Vaidya B."/>
            <person name="Srinivas T.N.R."/>
            <person name="Subramanian S."/>
            <person name="Pinnaka A."/>
        </authorList>
    </citation>
    <scope>NUCLEOTIDE SEQUENCE [LARGE SCALE GENOMIC DNA]</scope>
    <source>
        <strain evidence="1 2">AK15</strain>
    </source>
</reference>
<dbReference type="AlphaFoldDB" id="L8JI59"/>
<evidence type="ECO:0000313" key="1">
    <source>
        <dbReference type="EMBL" id="ELR67174.1"/>
    </source>
</evidence>
<organism evidence="1 2">
    <name type="scientific">Photobacterium marinum</name>
    <dbReference type="NCBI Taxonomy" id="1056511"/>
    <lineage>
        <taxon>Bacteria</taxon>
        <taxon>Pseudomonadati</taxon>
        <taxon>Pseudomonadota</taxon>
        <taxon>Gammaproteobacteria</taxon>
        <taxon>Vibrionales</taxon>
        <taxon>Vibrionaceae</taxon>
        <taxon>Photobacterium</taxon>
    </lineage>
</organism>
<dbReference type="RefSeq" id="WP_007462574.1">
    <property type="nucleotide sequence ID" value="NZ_AMZO01000003.1"/>
</dbReference>
<proteinExistence type="predicted"/>
<protein>
    <recommendedName>
        <fullName evidence="3">Apea-like HEPN domain-containing protein</fullName>
    </recommendedName>
</protein>
<evidence type="ECO:0008006" key="3">
    <source>
        <dbReference type="Google" id="ProtNLM"/>
    </source>
</evidence>
<comment type="caution">
    <text evidence="1">The sequence shown here is derived from an EMBL/GenBank/DDBJ whole genome shotgun (WGS) entry which is preliminary data.</text>
</comment>
<accession>L8JI59</accession>
<dbReference type="EMBL" id="AMZO01000003">
    <property type="protein sequence ID" value="ELR67174.1"/>
    <property type="molecule type" value="Genomic_DNA"/>
</dbReference>
<keyword evidence="2" id="KW-1185">Reference proteome</keyword>
<dbReference type="Proteomes" id="UP000011134">
    <property type="component" value="Unassembled WGS sequence"/>
</dbReference>
<sequence>MSLKNNLIKLVDALFEANSPGFDWGSEKTFPDFLTTDNGYQIHFSSSAREYLRKLAQILCENRLDGGVKIELPSYIQVVRKVVANMLSEGLFDGSQWHEDRQAIKELKKRIDSQLDKIAKEHTHYFPAWTFHMERSGPIEVGPVKIMTREDWLDEVDFSENAKRRFGLESGGGIDWKASVKEALNDPRSDVSLPDSTDYIYDAIKVCHTVVGVTISGYEAVYSERFAKLACKAALDSISLIIGYQDAFLQQSLYGERLPPIRTYTLLETNGYLHLPGSALSKRVVGIDGDAVLKELSDFPISTQDIGRILEGVINPDSSPWPKLALRWTTALNWLAEACREESDQTAIAKLGTSLDVLACGGKHSGIADMVANFTGIGKKSVVNKSTGQTLSSLIRVIYEEGRSQILHGTNIDRLKSLKQERADAYNVARISLLEAAHGLMTYEGPDDDKAFRTMTAQVEQQE</sequence>
<dbReference type="OrthoDB" id="7559794at2"/>
<name>L8JI59_9GAMM</name>
<evidence type="ECO:0000313" key="2">
    <source>
        <dbReference type="Proteomes" id="UP000011134"/>
    </source>
</evidence>
<gene>
    <name evidence="1" type="ORF">C942_02682</name>
</gene>
<dbReference type="PATRIC" id="fig|1056511.3.peg.744"/>